<evidence type="ECO:0000256" key="1">
    <source>
        <dbReference type="SAM" id="SignalP"/>
    </source>
</evidence>
<proteinExistence type="predicted"/>
<dbReference type="InterPro" id="IPR025442">
    <property type="entry name" value="DUF4185"/>
</dbReference>
<dbReference type="RefSeq" id="WP_188434991.1">
    <property type="nucleotide sequence ID" value="NZ_BMCM01000001.1"/>
</dbReference>
<evidence type="ECO:0000259" key="2">
    <source>
        <dbReference type="Pfam" id="PF13810"/>
    </source>
</evidence>
<sequence>MRRTVAMVALTASIMFTAGCSTAGGSGTGGDTGPFSAVIEDAPTAIGVSDGDLWPSCWSDDDALYTANGDGAGFGNEFSDIVMNRVTGTPASDDLEGEGLALGDELGQVWSGEGFTRKPTGMLCTDGTIFLAVQDLARDFNAAPAATIAHSDDHGQTWKWDTAAPMFDDGVFTTIWFADYGQDAASAPDPEYAYAYGLDGNWRDSFSDVVPDPTELFLARVPVDSVQDAAAWQFYAGEPGDAEATWTGDIASKRPVLIDERRQHDLSVISQGGVTYLPKHDRYVYTSWTEFTFEFYESPTPWGPWEPFLTEDFGEYPWDAEQIGGYGTTIPSKFVSEDEKTMWVQSNVCPCAPAGTTSYWFGLREMTLEDSAK</sequence>
<dbReference type="PROSITE" id="PS51257">
    <property type="entry name" value="PROKAR_LIPOPROTEIN"/>
    <property type="match status" value="1"/>
</dbReference>
<accession>A0ABQ1RDU3</accession>
<protein>
    <recommendedName>
        <fullName evidence="2">DUF4185 domain-containing protein</fullName>
    </recommendedName>
</protein>
<dbReference type="EMBL" id="BMCM01000001">
    <property type="protein sequence ID" value="GGD65072.1"/>
    <property type="molecule type" value="Genomic_DNA"/>
</dbReference>
<comment type="caution">
    <text evidence="3">The sequence shown here is derived from an EMBL/GenBank/DDBJ whole genome shotgun (WGS) entry which is preliminary data.</text>
</comment>
<feature type="domain" description="DUF4185" evidence="2">
    <location>
        <begin position="58"/>
        <end position="310"/>
    </location>
</feature>
<dbReference type="Pfam" id="PF13810">
    <property type="entry name" value="DUF4185"/>
    <property type="match status" value="1"/>
</dbReference>
<gene>
    <name evidence="3" type="ORF">GCM10007269_05320</name>
</gene>
<keyword evidence="1" id="KW-0732">Signal</keyword>
<dbReference type="Proteomes" id="UP000629365">
    <property type="component" value="Unassembled WGS sequence"/>
</dbReference>
<organism evidence="3 4">
    <name type="scientific">Microbacterium murale</name>
    <dbReference type="NCBI Taxonomy" id="1081040"/>
    <lineage>
        <taxon>Bacteria</taxon>
        <taxon>Bacillati</taxon>
        <taxon>Actinomycetota</taxon>
        <taxon>Actinomycetes</taxon>
        <taxon>Micrococcales</taxon>
        <taxon>Microbacteriaceae</taxon>
        <taxon>Microbacterium</taxon>
    </lineage>
</organism>
<name>A0ABQ1RDU3_9MICO</name>
<evidence type="ECO:0000313" key="4">
    <source>
        <dbReference type="Proteomes" id="UP000629365"/>
    </source>
</evidence>
<feature type="signal peptide" evidence="1">
    <location>
        <begin position="1"/>
        <end position="23"/>
    </location>
</feature>
<evidence type="ECO:0000313" key="3">
    <source>
        <dbReference type="EMBL" id="GGD65072.1"/>
    </source>
</evidence>
<reference evidence="4" key="1">
    <citation type="journal article" date="2019" name="Int. J. Syst. Evol. Microbiol.">
        <title>The Global Catalogue of Microorganisms (GCM) 10K type strain sequencing project: providing services to taxonomists for standard genome sequencing and annotation.</title>
        <authorList>
            <consortium name="The Broad Institute Genomics Platform"/>
            <consortium name="The Broad Institute Genome Sequencing Center for Infectious Disease"/>
            <person name="Wu L."/>
            <person name="Ma J."/>
        </authorList>
    </citation>
    <scope>NUCLEOTIDE SEQUENCE [LARGE SCALE GENOMIC DNA]</scope>
    <source>
        <strain evidence="4">CCM 7640</strain>
    </source>
</reference>
<feature type="chain" id="PRO_5046101552" description="DUF4185 domain-containing protein" evidence="1">
    <location>
        <begin position="24"/>
        <end position="373"/>
    </location>
</feature>
<keyword evidence="4" id="KW-1185">Reference proteome</keyword>